<dbReference type="Pfam" id="PF03184">
    <property type="entry name" value="DDE_1"/>
    <property type="match status" value="1"/>
</dbReference>
<evidence type="ECO:0000313" key="3">
    <source>
        <dbReference type="Proteomes" id="UP000054248"/>
    </source>
</evidence>
<feature type="domain" description="DDE-1" evidence="1">
    <location>
        <begin position="13"/>
        <end position="182"/>
    </location>
</feature>
<accession>A0A0C3QAP7</accession>
<dbReference type="PANTHER" id="PTHR19303:SF74">
    <property type="entry name" value="POGO TRANSPOSABLE ELEMENT WITH KRAB DOMAIN"/>
    <property type="match status" value="1"/>
</dbReference>
<dbReference type="Gene3D" id="3.30.420.10">
    <property type="entry name" value="Ribonuclease H-like superfamily/Ribonuclease H"/>
    <property type="match status" value="1"/>
</dbReference>
<dbReference type="InterPro" id="IPR004875">
    <property type="entry name" value="DDE_SF_endonuclease_dom"/>
</dbReference>
<dbReference type="HOGENOM" id="CLU_013929_2_2_1"/>
<dbReference type="InterPro" id="IPR036397">
    <property type="entry name" value="RNaseH_sf"/>
</dbReference>
<dbReference type="AlphaFoldDB" id="A0A0C3QAP7"/>
<dbReference type="GO" id="GO:0003677">
    <property type="term" value="F:DNA binding"/>
    <property type="evidence" value="ECO:0007669"/>
    <property type="project" value="TreeGrafter"/>
</dbReference>
<evidence type="ECO:0000259" key="1">
    <source>
        <dbReference type="Pfam" id="PF03184"/>
    </source>
</evidence>
<dbReference type="GO" id="GO:0005634">
    <property type="term" value="C:nucleus"/>
    <property type="evidence" value="ECO:0007669"/>
    <property type="project" value="TreeGrafter"/>
</dbReference>
<name>A0A0C3QAP7_9AGAM</name>
<protein>
    <recommendedName>
        <fullName evidence="1">DDE-1 domain-containing protein</fullName>
    </recommendedName>
</protein>
<feature type="non-terminal residue" evidence="2">
    <location>
        <position position="1"/>
    </location>
</feature>
<sequence length="227" mass="24895">YAADETGIALGQAMRTLVIGPAGQNVQHKQQDVEREIVTVLETICADGTYLRPTVIFKVGPNGYMDTELALKWLEDFNDQTKEKNDLPRVLVLDGHASHTGRAFLDRAEELGIHVVSYPPHTTHALQGLDVVVFASLKRHWQAVHDARERETGLPIQKEDFILLYSAAHTATLTPQIITEAFRKTGLYPVNRGAVSAEQMAPSTESARYAAFPADLASPVKAVLAAN</sequence>
<reference evidence="2 3" key="1">
    <citation type="submission" date="2014-04" db="EMBL/GenBank/DDBJ databases">
        <authorList>
            <consortium name="DOE Joint Genome Institute"/>
            <person name="Kuo A."/>
            <person name="Girlanda M."/>
            <person name="Perotto S."/>
            <person name="Kohler A."/>
            <person name="Nagy L.G."/>
            <person name="Floudas D."/>
            <person name="Copeland A."/>
            <person name="Barry K.W."/>
            <person name="Cichocki N."/>
            <person name="Veneault-Fourrey C."/>
            <person name="LaButti K."/>
            <person name="Lindquist E.A."/>
            <person name="Lipzen A."/>
            <person name="Lundell T."/>
            <person name="Morin E."/>
            <person name="Murat C."/>
            <person name="Sun H."/>
            <person name="Tunlid A."/>
            <person name="Henrissat B."/>
            <person name="Grigoriev I.V."/>
            <person name="Hibbett D.S."/>
            <person name="Martin F."/>
            <person name="Nordberg H.P."/>
            <person name="Cantor M.N."/>
            <person name="Hua S.X."/>
        </authorList>
    </citation>
    <scope>NUCLEOTIDE SEQUENCE [LARGE SCALE GENOMIC DNA]</scope>
    <source>
        <strain evidence="2 3">MUT 4182</strain>
    </source>
</reference>
<keyword evidence="3" id="KW-1185">Reference proteome</keyword>
<evidence type="ECO:0000313" key="2">
    <source>
        <dbReference type="EMBL" id="KIO27370.1"/>
    </source>
</evidence>
<dbReference type="InterPro" id="IPR050863">
    <property type="entry name" value="CenT-Element_Derived"/>
</dbReference>
<feature type="non-terminal residue" evidence="2">
    <location>
        <position position="227"/>
    </location>
</feature>
<gene>
    <name evidence="2" type="ORF">M407DRAFT_38982</name>
</gene>
<reference evidence="3" key="2">
    <citation type="submission" date="2015-01" db="EMBL/GenBank/DDBJ databases">
        <title>Evolutionary Origins and Diversification of the Mycorrhizal Mutualists.</title>
        <authorList>
            <consortium name="DOE Joint Genome Institute"/>
            <consortium name="Mycorrhizal Genomics Consortium"/>
            <person name="Kohler A."/>
            <person name="Kuo A."/>
            <person name="Nagy L.G."/>
            <person name="Floudas D."/>
            <person name="Copeland A."/>
            <person name="Barry K.W."/>
            <person name="Cichocki N."/>
            <person name="Veneault-Fourrey C."/>
            <person name="LaButti K."/>
            <person name="Lindquist E.A."/>
            <person name="Lipzen A."/>
            <person name="Lundell T."/>
            <person name="Morin E."/>
            <person name="Murat C."/>
            <person name="Riley R."/>
            <person name="Ohm R."/>
            <person name="Sun H."/>
            <person name="Tunlid A."/>
            <person name="Henrissat B."/>
            <person name="Grigoriev I.V."/>
            <person name="Hibbett D.S."/>
            <person name="Martin F."/>
        </authorList>
    </citation>
    <scope>NUCLEOTIDE SEQUENCE [LARGE SCALE GENOMIC DNA]</scope>
    <source>
        <strain evidence="3">MUT 4182</strain>
    </source>
</reference>
<dbReference type="OrthoDB" id="2917041at2759"/>
<dbReference type="PANTHER" id="PTHR19303">
    <property type="entry name" value="TRANSPOSON"/>
    <property type="match status" value="1"/>
</dbReference>
<organism evidence="2 3">
    <name type="scientific">Tulasnella calospora MUT 4182</name>
    <dbReference type="NCBI Taxonomy" id="1051891"/>
    <lineage>
        <taxon>Eukaryota</taxon>
        <taxon>Fungi</taxon>
        <taxon>Dikarya</taxon>
        <taxon>Basidiomycota</taxon>
        <taxon>Agaricomycotina</taxon>
        <taxon>Agaricomycetes</taxon>
        <taxon>Cantharellales</taxon>
        <taxon>Tulasnellaceae</taxon>
        <taxon>Tulasnella</taxon>
    </lineage>
</organism>
<dbReference type="EMBL" id="KN823010">
    <property type="protein sequence ID" value="KIO27370.1"/>
    <property type="molecule type" value="Genomic_DNA"/>
</dbReference>
<proteinExistence type="predicted"/>
<dbReference type="Proteomes" id="UP000054248">
    <property type="component" value="Unassembled WGS sequence"/>
</dbReference>
<dbReference type="STRING" id="1051891.A0A0C3QAP7"/>